<accession>A0A183HU29</accession>
<dbReference type="Gene3D" id="3.80.10.10">
    <property type="entry name" value="Ribonuclease Inhibitor"/>
    <property type="match status" value="1"/>
</dbReference>
<evidence type="ECO:0000313" key="3">
    <source>
        <dbReference type="EMBL" id="VDO72966.1"/>
    </source>
</evidence>
<dbReference type="InterPro" id="IPR003591">
    <property type="entry name" value="Leu-rich_rpt_typical-subtyp"/>
</dbReference>
<reference evidence="5" key="1">
    <citation type="submission" date="2016-06" db="UniProtKB">
        <authorList>
            <consortium name="WormBaseParasite"/>
        </authorList>
    </citation>
    <scope>IDENTIFICATION</scope>
</reference>
<dbReference type="STRING" id="387005.A0A183HU29"/>
<dbReference type="SUPFAM" id="SSF52058">
    <property type="entry name" value="L domain-like"/>
    <property type="match status" value="1"/>
</dbReference>
<dbReference type="PANTHER" id="PTHR48051:SF1">
    <property type="entry name" value="RAS SUPPRESSOR PROTEIN 1"/>
    <property type="match status" value="1"/>
</dbReference>
<dbReference type="Proteomes" id="UP000267606">
    <property type="component" value="Unassembled WGS sequence"/>
</dbReference>
<dbReference type="InterPro" id="IPR050216">
    <property type="entry name" value="LRR_domain-containing"/>
</dbReference>
<evidence type="ECO:0000313" key="4">
    <source>
        <dbReference type="Proteomes" id="UP000267606"/>
    </source>
</evidence>
<keyword evidence="2" id="KW-0677">Repeat</keyword>
<gene>
    <name evidence="3" type="ORF">OFLC_LOCUS10994</name>
</gene>
<dbReference type="Pfam" id="PF00560">
    <property type="entry name" value="LRR_1"/>
    <property type="match status" value="1"/>
</dbReference>
<evidence type="ECO:0000313" key="5">
    <source>
        <dbReference type="WBParaSite" id="OFLC_0001099101-mRNA-1"/>
    </source>
</evidence>
<evidence type="ECO:0000256" key="1">
    <source>
        <dbReference type="ARBA" id="ARBA00022614"/>
    </source>
</evidence>
<dbReference type="GO" id="GO:0005737">
    <property type="term" value="C:cytoplasm"/>
    <property type="evidence" value="ECO:0007669"/>
    <property type="project" value="TreeGrafter"/>
</dbReference>
<dbReference type="InterPro" id="IPR032675">
    <property type="entry name" value="LRR_dom_sf"/>
</dbReference>
<dbReference type="EMBL" id="UZAJ01015310">
    <property type="protein sequence ID" value="VDO72966.1"/>
    <property type="molecule type" value="Genomic_DNA"/>
</dbReference>
<reference evidence="3 4" key="2">
    <citation type="submission" date="2018-11" db="EMBL/GenBank/DDBJ databases">
        <authorList>
            <consortium name="Pathogen Informatics"/>
        </authorList>
    </citation>
    <scope>NUCLEOTIDE SEQUENCE [LARGE SCALE GENOMIC DNA]</scope>
</reference>
<keyword evidence="1" id="KW-0433">Leucine-rich repeat</keyword>
<proteinExistence type="predicted"/>
<dbReference type="PROSITE" id="PS51450">
    <property type="entry name" value="LRR"/>
    <property type="match status" value="1"/>
</dbReference>
<dbReference type="WBParaSite" id="OFLC_0001099101-mRNA-1">
    <property type="protein sequence ID" value="OFLC_0001099101-mRNA-1"/>
    <property type="gene ID" value="OFLC_0001099101"/>
</dbReference>
<protein>
    <submittedName>
        <fullName evidence="5">Leucine Rich repeat-containing domain protein</fullName>
    </submittedName>
</protein>
<organism evidence="5">
    <name type="scientific">Onchocerca flexuosa</name>
    <dbReference type="NCBI Taxonomy" id="387005"/>
    <lineage>
        <taxon>Eukaryota</taxon>
        <taxon>Metazoa</taxon>
        <taxon>Ecdysozoa</taxon>
        <taxon>Nematoda</taxon>
        <taxon>Chromadorea</taxon>
        <taxon>Rhabditida</taxon>
        <taxon>Spirurina</taxon>
        <taxon>Spiruromorpha</taxon>
        <taxon>Filarioidea</taxon>
        <taxon>Onchocercidae</taxon>
        <taxon>Onchocerca</taxon>
    </lineage>
</organism>
<dbReference type="AlphaFoldDB" id="A0A183HU29"/>
<sequence>MAPICDLSDQRLLLLPDKLFSVGVNRQIVTLNLRRNSLQFRPSNQIQNTLLGWLDDIERLRSLRSLNIADNSLYHFPIAVTHLSNLTELILSGNRISYIPKQIAELIK</sequence>
<keyword evidence="4" id="KW-1185">Reference proteome</keyword>
<evidence type="ECO:0000256" key="2">
    <source>
        <dbReference type="ARBA" id="ARBA00022737"/>
    </source>
</evidence>
<dbReference type="InterPro" id="IPR001611">
    <property type="entry name" value="Leu-rich_rpt"/>
</dbReference>
<dbReference type="SMART" id="SM00369">
    <property type="entry name" value="LRR_TYP"/>
    <property type="match status" value="2"/>
</dbReference>
<dbReference type="PANTHER" id="PTHR48051">
    <property type="match status" value="1"/>
</dbReference>
<name>A0A183HU29_9BILA</name>